<dbReference type="RefSeq" id="WP_230868891.1">
    <property type="nucleotide sequence ID" value="NZ_CP046640.1"/>
</dbReference>
<dbReference type="Gene3D" id="1.10.1760.20">
    <property type="match status" value="1"/>
</dbReference>
<dbReference type="InterPro" id="IPR010898">
    <property type="entry name" value="Hpre_diP_synth_I"/>
</dbReference>
<dbReference type="AlphaFoldDB" id="A0A8A7K650"/>
<protein>
    <submittedName>
        <fullName evidence="2">Heptaprenyl diphosphate synthase</fullName>
    </submittedName>
</protein>
<dbReference type="PIRSF" id="PIRSF027391">
    <property type="entry name" value="Hpre_diP_synt_I"/>
    <property type="match status" value="1"/>
</dbReference>
<evidence type="ECO:0000313" key="3">
    <source>
        <dbReference type="Proteomes" id="UP000665020"/>
    </source>
</evidence>
<keyword evidence="1" id="KW-0812">Transmembrane</keyword>
<feature type="transmembrane region" description="Helical" evidence="1">
    <location>
        <begin position="7"/>
        <end position="31"/>
    </location>
</feature>
<reference evidence="2" key="1">
    <citation type="submission" date="2019-12" db="EMBL/GenBank/DDBJ databases">
        <authorList>
            <person name="zhang j."/>
            <person name="sun C.M."/>
        </authorList>
    </citation>
    <scope>NUCLEOTIDE SEQUENCE</scope>
    <source>
        <strain evidence="2">NS-1</strain>
    </source>
</reference>
<dbReference type="EMBL" id="CP046640">
    <property type="protein sequence ID" value="QTL97253.1"/>
    <property type="molecule type" value="Genomic_DNA"/>
</dbReference>
<sequence length="175" mass="19299">MERTRKIVLISLLVSLGLILHFVEAMLPMAFIVPGAKLGLANIVSLMGIVLFGFQGGFLILMMRIILASLMAGTLMTINFYLSIAGGLLSFLFMYGAYYYLGKRFSLLGISILGAVFHNLGQIVTAYYIIANPGIFYYLPYLILLAVPTGLGVGLVTYYTLSYLNRYFVKGVEHV</sequence>
<organism evidence="2 3">
    <name type="scientific">Iocasia fonsfrigidae</name>
    <dbReference type="NCBI Taxonomy" id="2682810"/>
    <lineage>
        <taxon>Bacteria</taxon>
        <taxon>Bacillati</taxon>
        <taxon>Bacillota</taxon>
        <taxon>Clostridia</taxon>
        <taxon>Halanaerobiales</taxon>
        <taxon>Halanaerobiaceae</taxon>
        <taxon>Iocasia</taxon>
    </lineage>
</organism>
<proteinExistence type="predicted"/>
<feature type="transmembrane region" description="Helical" evidence="1">
    <location>
        <begin position="43"/>
        <end position="67"/>
    </location>
</feature>
<dbReference type="Pfam" id="PF07456">
    <property type="entry name" value="Hpre_diP_synt_I"/>
    <property type="match status" value="1"/>
</dbReference>
<keyword evidence="1" id="KW-0472">Membrane</keyword>
<dbReference type="Proteomes" id="UP000665020">
    <property type="component" value="Chromosome"/>
</dbReference>
<gene>
    <name evidence="2" type="ORF">GM661_04290</name>
</gene>
<feature type="transmembrane region" description="Helical" evidence="1">
    <location>
        <begin position="137"/>
        <end position="161"/>
    </location>
</feature>
<evidence type="ECO:0000256" key="1">
    <source>
        <dbReference type="SAM" id="Phobius"/>
    </source>
</evidence>
<dbReference type="KEGG" id="ifn:GM661_04290"/>
<name>A0A8A7K650_9FIRM</name>
<accession>A0A8A7K650</accession>
<keyword evidence="3" id="KW-1185">Reference proteome</keyword>
<keyword evidence="1" id="KW-1133">Transmembrane helix</keyword>
<feature type="transmembrane region" description="Helical" evidence="1">
    <location>
        <begin position="107"/>
        <end position="130"/>
    </location>
</feature>
<evidence type="ECO:0000313" key="2">
    <source>
        <dbReference type="EMBL" id="QTL97253.1"/>
    </source>
</evidence>
<dbReference type="InterPro" id="IPR014535">
    <property type="entry name" value="Hpre_diP_synt_I"/>
</dbReference>